<organism evidence="9">
    <name type="scientific">Auxenochlorella protothecoides</name>
    <name type="common">Green microalga</name>
    <name type="synonym">Chlorella protothecoides</name>
    <dbReference type="NCBI Taxonomy" id="3075"/>
    <lineage>
        <taxon>Eukaryota</taxon>
        <taxon>Viridiplantae</taxon>
        <taxon>Chlorophyta</taxon>
        <taxon>core chlorophytes</taxon>
        <taxon>Trebouxiophyceae</taxon>
        <taxon>Chlorellales</taxon>
        <taxon>Chlorellaceae</taxon>
        <taxon>Auxenochlorella</taxon>
    </lineage>
</organism>
<feature type="region of interest" description="Disordered" evidence="7">
    <location>
        <begin position="1"/>
        <end position="89"/>
    </location>
</feature>
<keyword evidence="4" id="KW-0238">DNA-binding</keyword>
<protein>
    <recommendedName>
        <fullName evidence="8">RWP-RK domain-containing protein</fullName>
    </recommendedName>
</protein>
<feature type="domain" description="RWP-RK" evidence="8">
    <location>
        <begin position="73"/>
        <end position="171"/>
    </location>
</feature>
<evidence type="ECO:0000256" key="2">
    <source>
        <dbReference type="ARBA" id="ARBA00023015"/>
    </source>
</evidence>
<name>A0A1D2A354_AUXPR</name>
<feature type="region of interest" description="Disordered" evidence="7">
    <location>
        <begin position="265"/>
        <end position="469"/>
    </location>
</feature>
<dbReference type="InterPro" id="IPR044607">
    <property type="entry name" value="RKD-like"/>
</dbReference>
<evidence type="ECO:0000259" key="8">
    <source>
        <dbReference type="PROSITE" id="PS51519"/>
    </source>
</evidence>
<evidence type="ECO:0000256" key="1">
    <source>
        <dbReference type="ARBA" id="ARBA00004049"/>
    </source>
</evidence>
<feature type="compositionally biased region" description="Pro residues" evidence="7">
    <location>
        <begin position="366"/>
        <end position="379"/>
    </location>
</feature>
<keyword evidence="6" id="KW-0539">Nucleus</keyword>
<comment type="function">
    <text evidence="1">Putative transcription factor.</text>
</comment>
<dbReference type="GO" id="GO:0003700">
    <property type="term" value="F:DNA-binding transcription factor activity"/>
    <property type="evidence" value="ECO:0007669"/>
    <property type="project" value="InterPro"/>
</dbReference>
<feature type="compositionally biased region" description="Low complexity" evidence="7">
    <location>
        <begin position="309"/>
        <end position="319"/>
    </location>
</feature>
<feature type="compositionally biased region" description="Polar residues" evidence="7">
    <location>
        <begin position="33"/>
        <end position="45"/>
    </location>
</feature>
<dbReference type="AlphaFoldDB" id="A0A1D2A354"/>
<dbReference type="GO" id="GO:0003677">
    <property type="term" value="F:DNA binding"/>
    <property type="evidence" value="ECO:0007669"/>
    <property type="project" value="UniProtKB-KW"/>
</dbReference>
<dbReference type="PANTHER" id="PTHR46373:SF2">
    <property type="entry name" value="RWP-RK DOMAIN-CONTAINING PROTEIN"/>
    <property type="match status" value="1"/>
</dbReference>
<evidence type="ECO:0000313" key="9">
    <source>
        <dbReference type="EMBL" id="JAT73415.1"/>
    </source>
</evidence>
<dbReference type="PROSITE" id="PS51519">
    <property type="entry name" value="RWP_RK"/>
    <property type="match status" value="1"/>
</dbReference>
<feature type="compositionally biased region" description="Basic and acidic residues" evidence="7">
    <location>
        <begin position="9"/>
        <end position="19"/>
    </location>
</feature>
<feature type="compositionally biased region" description="Low complexity" evidence="7">
    <location>
        <begin position="500"/>
        <end position="513"/>
    </location>
</feature>
<sequence>MVDAGLSWHGEDAGSKHQPEALTRVPPYMLESTPATNLHGSDSGPSRTRSTRRKLSKHVSVPTVDGGLRRVAPSAQATRRPKIASPHPFPLPVPQGVLASSITLEDVAAHFHLPADKACQQLGISLTVLKRVCRRVGVDRWPYRRVKSLERIFHSLNDAPGSGAARDAVQPLSGGPPRPHPGLDSQHLATWSSEESALGTVVLHAGAPGSPRRALLHGGAALDLGCASPDTSGREDGGCEAPTPRRSSDESMAALLRAALPEVLERGAAAGPAPRERRKGTDGFASGSTSDASARPEARPDGDVSSLRAATPAAPGPAGFDFEISLKPMLEGGGGPASDPGPTRTAPSKGLVGGGFAFQPYRRPGTTPPPRDSRPPPPRPRPHSPGAHSPHARRSSFVAPGPLRVGPAAATYPGPRHASPRHATPRHPSPRHATPRHPSPRHASPRHASPRRAHRGGAGAQPGSPRLVGLLQRLLGKLVSEREAPAPWSHAPQPAPPALARPAYAPAQPLARPWTGGASHWPETQAWAQGPSQPDAAAVRQQLESLARQLGHTLCDVQLQPHAARP</sequence>
<evidence type="ECO:0000256" key="5">
    <source>
        <dbReference type="ARBA" id="ARBA00023163"/>
    </source>
</evidence>
<feature type="compositionally biased region" description="Basic residues" evidence="7">
    <location>
        <begin position="418"/>
        <end position="455"/>
    </location>
</feature>
<dbReference type="InterPro" id="IPR003035">
    <property type="entry name" value="RWP-RK_dom"/>
</dbReference>
<evidence type="ECO:0000256" key="6">
    <source>
        <dbReference type="ARBA" id="ARBA00023242"/>
    </source>
</evidence>
<evidence type="ECO:0000256" key="4">
    <source>
        <dbReference type="ARBA" id="ARBA00023125"/>
    </source>
</evidence>
<reference evidence="9" key="1">
    <citation type="submission" date="2015-08" db="EMBL/GenBank/DDBJ databases">
        <authorList>
            <person name="Babu N.S."/>
            <person name="Beckwith C.J."/>
            <person name="Beseler K.G."/>
            <person name="Brison A."/>
            <person name="Carone J.V."/>
            <person name="Caskin T.P."/>
            <person name="Diamond M."/>
            <person name="Durham M.E."/>
            <person name="Foxe J.M."/>
            <person name="Go M."/>
            <person name="Henderson B.A."/>
            <person name="Jones I.B."/>
            <person name="McGettigan J.A."/>
            <person name="Micheletti S.J."/>
            <person name="Nasrallah M.E."/>
            <person name="Ortiz D."/>
            <person name="Piller C.R."/>
            <person name="Privatt S.R."/>
            <person name="Schneider S.L."/>
            <person name="Sharp S."/>
            <person name="Smith T.C."/>
            <person name="Stanton J.D."/>
            <person name="Ullery H.E."/>
            <person name="Wilson R.J."/>
            <person name="Serrano M.G."/>
            <person name="Buck G."/>
            <person name="Lee V."/>
            <person name="Wang Y."/>
            <person name="Carvalho R."/>
            <person name="Voegtly L."/>
            <person name="Shi R."/>
            <person name="Duckworth R."/>
            <person name="Johnson A."/>
            <person name="Loviza R."/>
            <person name="Walstead R."/>
            <person name="Shah Z."/>
            <person name="Kiflezghi M."/>
            <person name="Wade K."/>
            <person name="Ball S.L."/>
            <person name="Bradley K.W."/>
            <person name="Asai D.J."/>
            <person name="Bowman C.A."/>
            <person name="Russell D.A."/>
            <person name="Pope W.H."/>
            <person name="Jacobs-Sera D."/>
            <person name="Hendrix R.W."/>
            <person name="Hatfull G.F."/>
        </authorList>
    </citation>
    <scope>NUCLEOTIDE SEQUENCE</scope>
</reference>
<keyword evidence="2" id="KW-0805">Transcription regulation</keyword>
<keyword evidence="3" id="KW-0175">Coiled coil</keyword>
<feature type="region of interest" description="Disordered" evidence="7">
    <location>
        <begin position="160"/>
        <end position="188"/>
    </location>
</feature>
<accession>A0A1D2A354</accession>
<feature type="region of interest" description="Disordered" evidence="7">
    <location>
        <begin position="227"/>
        <end position="250"/>
    </location>
</feature>
<dbReference type="PANTHER" id="PTHR46373">
    <property type="entry name" value="PROTEIN RKD4"/>
    <property type="match status" value="1"/>
</dbReference>
<evidence type="ECO:0000256" key="7">
    <source>
        <dbReference type="SAM" id="MobiDB-lite"/>
    </source>
</evidence>
<gene>
    <name evidence="9" type="ORF">g.10556</name>
</gene>
<keyword evidence="5" id="KW-0804">Transcription</keyword>
<evidence type="ECO:0000256" key="3">
    <source>
        <dbReference type="ARBA" id="ARBA00023054"/>
    </source>
</evidence>
<feature type="region of interest" description="Disordered" evidence="7">
    <location>
        <begin position="483"/>
        <end position="538"/>
    </location>
</feature>
<dbReference type="Pfam" id="PF02042">
    <property type="entry name" value="RWP-RK"/>
    <property type="match status" value="1"/>
</dbReference>
<dbReference type="EMBL" id="GDKF01005207">
    <property type="protein sequence ID" value="JAT73415.1"/>
    <property type="molecule type" value="Transcribed_RNA"/>
</dbReference>
<proteinExistence type="predicted"/>